<keyword evidence="6" id="KW-1185">Reference proteome</keyword>
<dbReference type="InterPro" id="IPR038765">
    <property type="entry name" value="Papain-like_cys_pep_sf"/>
</dbReference>
<accession>A0A0K0FQZ9</accession>
<dbReference type="STRING" id="75913.A0A0K0FQZ9"/>
<evidence type="ECO:0000313" key="6">
    <source>
        <dbReference type="Proteomes" id="UP000035680"/>
    </source>
</evidence>
<evidence type="ECO:0000256" key="2">
    <source>
        <dbReference type="ARBA" id="ARBA00022670"/>
    </source>
</evidence>
<feature type="domain" description="Ubiquitin-like protease family profile" evidence="5">
    <location>
        <begin position="360"/>
        <end position="582"/>
    </location>
</feature>
<protein>
    <submittedName>
        <fullName evidence="7">Putative thiol protease ulp-4 (inferred by orthology to a C. elegans protein)</fullName>
    </submittedName>
</protein>
<evidence type="ECO:0000256" key="4">
    <source>
        <dbReference type="ARBA" id="ARBA00022807"/>
    </source>
</evidence>
<dbReference type="Gene3D" id="3.30.310.130">
    <property type="entry name" value="Ubiquitin-related"/>
    <property type="match status" value="1"/>
</dbReference>
<name>A0A0K0FQZ9_STRVS</name>
<keyword evidence="3" id="KW-0378">Hydrolase</keyword>
<evidence type="ECO:0000256" key="1">
    <source>
        <dbReference type="ARBA" id="ARBA00005234"/>
    </source>
</evidence>
<dbReference type="Proteomes" id="UP000035680">
    <property type="component" value="Unassembled WGS sequence"/>
</dbReference>
<reference evidence="6" key="1">
    <citation type="submission" date="2014-07" db="EMBL/GenBank/DDBJ databases">
        <authorList>
            <person name="Martin A.A"/>
            <person name="De Silva N."/>
        </authorList>
    </citation>
    <scope>NUCLEOTIDE SEQUENCE</scope>
</reference>
<keyword evidence="2" id="KW-0645">Protease</keyword>
<evidence type="ECO:0000313" key="7">
    <source>
        <dbReference type="WBParaSite" id="SVE_1221300.1"/>
    </source>
</evidence>
<dbReference type="GO" id="GO:0016926">
    <property type="term" value="P:protein desumoylation"/>
    <property type="evidence" value="ECO:0007669"/>
    <property type="project" value="UniProtKB-ARBA"/>
</dbReference>
<comment type="similarity">
    <text evidence="1">Belongs to the peptidase C48 family.</text>
</comment>
<evidence type="ECO:0000259" key="5">
    <source>
        <dbReference type="PROSITE" id="PS50600"/>
    </source>
</evidence>
<dbReference type="WBParaSite" id="SVE_1221300.1">
    <property type="protein sequence ID" value="SVE_1221300.1"/>
    <property type="gene ID" value="SVE_1221300"/>
</dbReference>
<organism evidence="6 7">
    <name type="scientific">Strongyloides venezuelensis</name>
    <name type="common">Threadworm</name>
    <dbReference type="NCBI Taxonomy" id="75913"/>
    <lineage>
        <taxon>Eukaryota</taxon>
        <taxon>Metazoa</taxon>
        <taxon>Ecdysozoa</taxon>
        <taxon>Nematoda</taxon>
        <taxon>Chromadorea</taxon>
        <taxon>Rhabditida</taxon>
        <taxon>Tylenchina</taxon>
        <taxon>Panagrolaimomorpha</taxon>
        <taxon>Strongyloidoidea</taxon>
        <taxon>Strongyloididae</taxon>
        <taxon>Strongyloides</taxon>
    </lineage>
</organism>
<dbReference type="Gene3D" id="1.10.418.20">
    <property type="match status" value="1"/>
</dbReference>
<dbReference type="PANTHER" id="PTHR46915">
    <property type="entry name" value="UBIQUITIN-LIKE PROTEASE 4-RELATED"/>
    <property type="match status" value="1"/>
</dbReference>
<dbReference type="Pfam" id="PF02902">
    <property type="entry name" value="Peptidase_C48"/>
    <property type="match status" value="1"/>
</dbReference>
<dbReference type="PANTHER" id="PTHR46915:SF2">
    <property type="entry name" value="UBIQUITIN-LIKE PROTEASE 4"/>
    <property type="match status" value="1"/>
</dbReference>
<dbReference type="GO" id="GO:0008234">
    <property type="term" value="F:cysteine-type peptidase activity"/>
    <property type="evidence" value="ECO:0007669"/>
    <property type="project" value="UniProtKB-KW"/>
</dbReference>
<reference evidence="7" key="2">
    <citation type="submission" date="2015-08" db="UniProtKB">
        <authorList>
            <consortium name="WormBaseParasite"/>
        </authorList>
    </citation>
    <scope>IDENTIFICATION</scope>
</reference>
<dbReference type="AlphaFoldDB" id="A0A0K0FQZ9"/>
<dbReference type="SUPFAM" id="SSF54001">
    <property type="entry name" value="Cysteine proteinases"/>
    <property type="match status" value="1"/>
</dbReference>
<dbReference type="PROSITE" id="PS50600">
    <property type="entry name" value="ULP_PROTEASE"/>
    <property type="match status" value="1"/>
</dbReference>
<evidence type="ECO:0000256" key="3">
    <source>
        <dbReference type="ARBA" id="ARBA00022801"/>
    </source>
</evidence>
<dbReference type="GO" id="GO:0006508">
    <property type="term" value="P:proteolysis"/>
    <property type="evidence" value="ECO:0007669"/>
    <property type="project" value="UniProtKB-KW"/>
</dbReference>
<sequence length="625" mass="72007">METVVRRYCHNVPKNNYLKNPKSGRILKGSKIQSIKKIRRKIPLPKTTKNRILISNNNNISEDLIAKYCYVDHPVDRRYLKMDVESSYDGSIALNRDNNEKNIYVESNDILNDNIPICITNTFTDQTWNSYNDVYHLIDSTNSLQGEAFTLEQGAQNYVDDSILCLDGSAASTTITRSKKPFNHANSKDNEESNYLNTNSSVSSVSGLSYAMTEYNGQSIHNVNKISYHHKPIGNVNITRKRLRSFSLDPSTVFDFQGSLWNNDNEADLVVINDHTYNDAIIDIQQESDLLNFYTQEDVFMKSHCTDMTFEECHNIKDEEYPVESCQNTYSVTESDVEEKSKDIVEDKILVKVRFPFYSFELLKSDIDRITENHAMNDSIIDFFLNHLVFHLLDESPSRVHVFPSIFWKFMKETQDDEDEKSCDSMYRDIIKSSNRAVMVQQMVACLEGVDLFNFDYLLIPIFEFGHWSLAVVCQPYLLTYCPVDPSKSDDSAAVVFFDSGVSDVIKHFNNAAIITDFIKAQHRITAGRSRQDKVDNEYLNNLSPFDKPKGLNYSVVLPSQMPQEKESTDSGIYLLEYAERFLINTPNTQEILNNGFNFANQYPDFSVKHKRREIMEVVRQFSTP</sequence>
<keyword evidence="4" id="KW-0788">Thiol protease</keyword>
<dbReference type="InterPro" id="IPR003653">
    <property type="entry name" value="Peptidase_C48_C"/>
</dbReference>
<proteinExistence type="inferred from homology"/>